<dbReference type="PANTHER" id="PTHR48037:SF1">
    <property type="entry name" value="RRM DOMAIN-CONTAINING PROTEIN"/>
    <property type="match status" value="1"/>
</dbReference>
<dbReference type="PANTHER" id="PTHR48037">
    <property type="entry name" value="ATPASE E1"/>
    <property type="match status" value="1"/>
</dbReference>
<gene>
    <name evidence="4" type="ORF">TRSC58_06021</name>
</gene>
<dbReference type="SMART" id="SM00360">
    <property type="entry name" value="RRM"/>
    <property type="match status" value="2"/>
</dbReference>
<accession>A0A061IZ36</accession>
<feature type="compositionally biased region" description="Polar residues" evidence="2">
    <location>
        <begin position="404"/>
        <end position="414"/>
    </location>
</feature>
<feature type="domain" description="RRM" evidence="3">
    <location>
        <begin position="150"/>
        <end position="228"/>
    </location>
</feature>
<dbReference type="InterPro" id="IPR000504">
    <property type="entry name" value="RRM_dom"/>
</dbReference>
<comment type="caution">
    <text evidence="4">The sequence shown here is derived from an EMBL/GenBank/DDBJ whole genome shotgun (WGS) entry which is preliminary data.</text>
</comment>
<dbReference type="PROSITE" id="PS50102">
    <property type="entry name" value="RRM"/>
    <property type="match status" value="2"/>
</dbReference>
<dbReference type="Pfam" id="PF00076">
    <property type="entry name" value="RRM_1"/>
    <property type="match status" value="2"/>
</dbReference>
<dbReference type="GO" id="GO:0003723">
    <property type="term" value="F:RNA binding"/>
    <property type="evidence" value="ECO:0007669"/>
    <property type="project" value="UniProtKB-UniRule"/>
</dbReference>
<dbReference type="InterPro" id="IPR012677">
    <property type="entry name" value="Nucleotide-bd_a/b_plait_sf"/>
</dbReference>
<dbReference type="AlphaFoldDB" id="A0A061IZ36"/>
<dbReference type="Proteomes" id="UP000031737">
    <property type="component" value="Unassembled WGS sequence"/>
</dbReference>
<dbReference type="VEuPathDB" id="TriTrypDB:TRSC58_06021"/>
<sequence>MQLFLKADELADVLGGISDENGHVEVGSRGSDAQAETKRFPAFNAYAGIFSQSLTSNISDRQVLGYGKSGNTYDAGTWITDPATSIASMTAPNVTTPTESPIAAKTLLGAGAAVPAKVPTAVTPVSTRNTVTNSQSASTAGDTVRLTVRNNVYVSELPPHWNTEKLRSVCSSFGTIISAKVVHDGATNKSREYGFVMFETEEQATLCVESLNNCSMAGKVLACRLAHERAMPSFANVESISWSPCTTANATPSLGFITPQEGSLELLRPCNSEPFEASCQISQTGQGNSALEQNASSGLRKSRNVFIQGLPLHWNTDKLRGLCGTCGKVIRAKVVRDATTSLPCGHGFVLFEKEEMAAVCVATLNGFVVEGHKLACRLAHEKRTPPHVSPLNNDGLTATPGMQPLSSSERTSVGTDPLVTPTANFLAPVGIVDASAAQSNIAFMPFSNYGKWPAVGMVPSDTGGGLPRALSYTAMTAPSSFLGQATLATPQSYAAVPSAGAIPGLSAQHTEYNMIPGMERQLTSLSGIPNTYIIAMPCASPGMGQVSGFSASTVALATTALPVSVATIGAQTGDTSVVSSDLVRGYLGRS</sequence>
<proteinExistence type="predicted"/>
<name>A0A061IZ36_TRYRA</name>
<dbReference type="Gene3D" id="3.30.70.330">
    <property type="match status" value="2"/>
</dbReference>
<feature type="region of interest" description="Disordered" evidence="2">
    <location>
        <begin position="385"/>
        <end position="414"/>
    </location>
</feature>
<keyword evidence="5" id="KW-1185">Reference proteome</keyword>
<evidence type="ECO:0000256" key="1">
    <source>
        <dbReference type="PROSITE-ProRule" id="PRU00176"/>
    </source>
</evidence>
<dbReference type="InterPro" id="IPR035979">
    <property type="entry name" value="RBD_domain_sf"/>
</dbReference>
<dbReference type="OrthoDB" id="439808at2759"/>
<evidence type="ECO:0000313" key="4">
    <source>
        <dbReference type="EMBL" id="ESL06307.1"/>
    </source>
</evidence>
<reference evidence="4 5" key="1">
    <citation type="submission" date="2013-07" db="EMBL/GenBank/DDBJ databases">
        <authorList>
            <person name="Stoco P.H."/>
            <person name="Wagner G."/>
            <person name="Gerber A."/>
            <person name="Zaha A."/>
            <person name="Thompson C."/>
            <person name="Bartholomeu D.C."/>
            <person name="Luckemeyer D.D."/>
            <person name="Bahia D."/>
            <person name="Loreto E."/>
            <person name="Prestes E.B."/>
            <person name="Lima F.M."/>
            <person name="Rodrigues-Luiz G."/>
            <person name="Vallejo G.A."/>
            <person name="Filho J.F."/>
            <person name="Monteiro K.M."/>
            <person name="Tyler K.M."/>
            <person name="de Almeida L.G."/>
            <person name="Ortiz M.F."/>
            <person name="Siervo M.A."/>
            <person name="de Moraes M.H."/>
            <person name="Cunha O.L."/>
            <person name="Mendonca-Neto R."/>
            <person name="Silva R."/>
            <person name="Teixeira S.M."/>
            <person name="Murta S.M."/>
            <person name="Sincero T.C."/>
            <person name="Mendes T.A."/>
            <person name="Urmenyi T.P."/>
            <person name="Silva V.G."/>
            <person name="da Rocha W.D."/>
            <person name="Andersson B."/>
            <person name="Romanha A.J."/>
            <person name="Steindel M."/>
            <person name="de Vasconcelos A.T."/>
            <person name="Grisard E.C."/>
        </authorList>
    </citation>
    <scope>NUCLEOTIDE SEQUENCE [LARGE SCALE GENOMIC DNA]</scope>
    <source>
        <strain evidence="4 5">SC58</strain>
    </source>
</reference>
<evidence type="ECO:0000256" key="2">
    <source>
        <dbReference type="SAM" id="MobiDB-lite"/>
    </source>
</evidence>
<dbReference type="EMBL" id="AUPL01006021">
    <property type="protein sequence ID" value="ESL06307.1"/>
    <property type="molecule type" value="Genomic_DNA"/>
</dbReference>
<evidence type="ECO:0000259" key="3">
    <source>
        <dbReference type="PROSITE" id="PS50102"/>
    </source>
</evidence>
<feature type="domain" description="RRM" evidence="3">
    <location>
        <begin position="303"/>
        <end position="381"/>
    </location>
</feature>
<dbReference type="SUPFAM" id="SSF54928">
    <property type="entry name" value="RNA-binding domain, RBD"/>
    <property type="match status" value="1"/>
</dbReference>
<protein>
    <submittedName>
        <fullName evidence="4">RNA-binding protein</fullName>
    </submittedName>
</protein>
<organism evidence="4 5">
    <name type="scientific">Trypanosoma rangeli SC58</name>
    <dbReference type="NCBI Taxonomy" id="429131"/>
    <lineage>
        <taxon>Eukaryota</taxon>
        <taxon>Discoba</taxon>
        <taxon>Euglenozoa</taxon>
        <taxon>Kinetoplastea</taxon>
        <taxon>Metakinetoplastina</taxon>
        <taxon>Trypanosomatida</taxon>
        <taxon>Trypanosomatidae</taxon>
        <taxon>Trypanosoma</taxon>
        <taxon>Herpetosoma</taxon>
    </lineage>
</organism>
<keyword evidence="1" id="KW-0694">RNA-binding</keyword>
<evidence type="ECO:0000313" key="5">
    <source>
        <dbReference type="Proteomes" id="UP000031737"/>
    </source>
</evidence>